<dbReference type="Pfam" id="PF13456">
    <property type="entry name" value="RVT_3"/>
    <property type="match status" value="1"/>
</dbReference>
<feature type="non-terminal residue" evidence="2">
    <location>
        <position position="113"/>
    </location>
</feature>
<gene>
    <name evidence="2" type="ORF">L195_g025048</name>
</gene>
<feature type="domain" description="RNase H type-1" evidence="1">
    <location>
        <begin position="22"/>
        <end position="89"/>
    </location>
</feature>
<proteinExistence type="predicted"/>
<organism evidence="2 3">
    <name type="scientific">Trifolium pratense</name>
    <name type="common">Red clover</name>
    <dbReference type="NCBI Taxonomy" id="57577"/>
    <lineage>
        <taxon>Eukaryota</taxon>
        <taxon>Viridiplantae</taxon>
        <taxon>Streptophyta</taxon>
        <taxon>Embryophyta</taxon>
        <taxon>Tracheophyta</taxon>
        <taxon>Spermatophyta</taxon>
        <taxon>Magnoliopsida</taxon>
        <taxon>eudicotyledons</taxon>
        <taxon>Gunneridae</taxon>
        <taxon>Pentapetalae</taxon>
        <taxon>rosids</taxon>
        <taxon>fabids</taxon>
        <taxon>Fabales</taxon>
        <taxon>Fabaceae</taxon>
        <taxon>Papilionoideae</taxon>
        <taxon>50 kb inversion clade</taxon>
        <taxon>NPAAA clade</taxon>
        <taxon>Hologalegina</taxon>
        <taxon>IRL clade</taxon>
        <taxon>Trifolieae</taxon>
        <taxon>Trifolium</taxon>
    </lineage>
</organism>
<dbReference type="EMBL" id="ASHM01020497">
    <property type="protein sequence ID" value="PNY01747.1"/>
    <property type="molecule type" value="Genomic_DNA"/>
</dbReference>
<sequence>MNNNNNGEPFRNNMPTRRNSIGISICIRDDQGSFVLAKNEWFSPILDVNTGEAIDLLHALKWVQELQLENVDFELDSKNVVAKFHSKARDIFGSRGSMLFFAGIDFIRVGKSG</sequence>
<dbReference type="PANTHER" id="PTHR47074">
    <property type="entry name" value="BNAC02G40300D PROTEIN"/>
    <property type="match status" value="1"/>
</dbReference>
<protein>
    <submittedName>
        <fullName evidence="2">Cytochrome p450</fullName>
    </submittedName>
</protein>
<dbReference type="GO" id="GO:0003676">
    <property type="term" value="F:nucleic acid binding"/>
    <property type="evidence" value="ECO:0007669"/>
    <property type="project" value="InterPro"/>
</dbReference>
<dbReference type="Proteomes" id="UP000236291">
    <property type="component" value="Unassembled WGS sequence"/>
</dbReference>
<evidence type="ECO:0000313" key="2">
    <source>
        <dbReference type="EMBL" id="PNY01747.1"/>
    </source>
</evidence>
<name>A0A2K3NFD3_TRIPR</name>
<dbReference type="GO" id="GO:0004523">
    <property type="term" value="F:RNA-DNA hybrid ribonuclease activity"/>
    <property type="evidence" value="ECO:0007669"/>
    <property type="project" value="InterPro"/>
</dbReference>
<comment type="caution">
    <text evidence="2">The sequence shown here is derived from an EMBL/GenBank/DDBJ whole genome shotgun (WGS) entry which is preliminary data.</text>
</comment>
<dbReference type="InterPro" id="IPR002156">
    <property type="entry name" value="RNaseH_domain"/>
</dbReference>
<evidence type="ECO:0000313" key="3">
    <source>
        <dbReference type="Proteomes" id="UP000236291"/>
    </source>
</evidence>
<dbReference type="AlphaFoldDB" id="A0A2K3NFD3"/>
<evidence type="ECO:0000259" key="1">
    <source>
        <dbReference type="Pfam" id="PF13456"/>
    </source>
</evidence>
<reference evidence="2 3" key="2">
    <citation type="journal article" date="2017" name="Front. Plant Sci.">
        <title>Gene Classification and Mining of Molecular Markers Useful in Red Clover (Trifolium pratense) Breeding.</title>
        <authorList>
            <person name="Istvanek J."/>
            <person name="Dluhosova J."/>
            <person name="Dluhos P."/>
            <person name="Patkova L."/>
            <person name="Nedelnik J."/>
            <person name="Repkova J."/>
        </authorList>
    </citation>
    <scope>NUCLEOTIDE SEQUENCE [LARGE SCALE GENOMIC DNA]</scope>
    <source>
        <strain evidence="3">cv. Tatra</strain>
        <tissue evidence="2">Young leaves</tissue>
    </source>
</reference>
<accession>A0A2K3NFD3</accession>
<dbReference type="PANTHER" id="PTHR47074:SF48">
    <property type="entry name" value="POLYNUCLEOTIDYL TRANSFERASE, RIBONUCLEASE H-LIKE SUPERFAMILY PROTEIN"/>
    <property type="match status" value="1"/>
</dbReference>
<dbReference type="InterPro" id="IPR052929">
    <property type="entry name" value="RNase_H-like_EbsB-rel"/>
</dbReference>
<reference evidence="2 3" key="1">
    <citation type="journal article" date="2014" name="Am. J. Bot.">
        <title>Genome assembly and annotation for red clover (Trifolium pratense; Fabaceae).</title>
        <authorList>
            <person name="Istvanek J."/>
            <person name="Jaros M."/>
            <person name="Krenek A."/>
            <person name="Repkova J."/>
        </authorList>
    </citation>
    <scope>NUCLEOTIDE SEQUENCE [LARGE SCALE GENOMIC DNA]</scope>
    <source>
        <strain evidence="3">cv. Tatra</strain>
        <tissue evidence="2">Young leaves</tissue>
    </source>
</reference>